<evidence type="ECO:0000256" key="1">
    <source>
        <dbReference type="ARBA" id="ARBA00023015"/>
    </source>
</evidence>
<dbReference type="STRING" id="211114.SAMN04489726_3280"/>
<feature type="region of interest" description="Disordered" evidence="4">
    <location>
        <begin position="316"/>
        <end position="339"/>
    </location>
</feature>
<dbReference type="PANTHER" id="PTHR43132">
    <property type="entry name" value="ARSENICAL RESISTANCE OPERON REPRESSOR ARSR-RELATED"/>
    <property type="match status" value="1"/>
</dbReference>
<dbReference type="eggNOG" id="COG0640">
    <property type="taxonomic scope" value="Bacteria"/>
</dbReference>
<keyword evidence="7" id="KW-1185">Reference proteome</keyword>
<evidence type="ECO:0000259" key="5">
    <source>
        <dbReference type="SMART" id="SM00418"/>
    </source>
</evidence>
<keyword evidence="3" id="KW-0804">Transcription</keyword>
<reference evidence="6 7" key="1">
    <citation type="submission" date="2016-10" db="EMBL/GenBank/DDBJ databases">
        <authorList>
            <person name="de Groot N.N."/>
        </authorList>
    </citation>
    <scope>NUCLEOTIDE SEQUENCE [LARGE SCALE GENOMIC DNA]</scope>
    <source>
        <strain evidence="6 7">DSM 44149</strain>
    </source>
</reference>
<dbReference type="GO" id="GO:0003677">
    <property type="term" value="F:DNA binding"/>
    <property type="evidence" value="ECO:0007669"/>
    <property type="project" value="UniProtKB-KW"/>
</dbReference>
<dbReference type="InterPro" id="IPR001845">
    <property type="entry name" value="HTH_ArsR_DNA-bd_dom"/>
</dbReference>
<gene>
    <name evidence="6" type="ORF">SAMN04489726_3280</name>
</gene>
<dbReference type="InterPro" id="IPR036390">
    <property type="entry name" value="WH_DNA-bd_sf"/>
</dbReference>
<organism evidence="6 7">
    <name type="scientific">Allokutzneria albata</name>
    <name type="common">Kibdelosporangium albatum</name>
    <dbReference type="NCBI Taxonomy" id="211114"/>
    <lineage>
        <taxon>Bacteria</taxon>
        <taxon>Bacillati</taxon>
        <taxon>Actinomycetota</taxon>
        <taxon>Actinomycetes</taxon>
        <taxon>Pseudonocardiales</taxon>
        <taxon>Pseudonocardiaceae</taxon>
        <taxon>Allokutzneria</taxon>
    </lineage>
</organism>
<evidence type="ECO:0000256" key="4">
    <source>
        <dbReference type="SAM" id="MobiDB-lite"/>
    </source>
</evidence>
<dbReference type="Gene3D" id="1.10.10.10">
    <property type="entry name" value="Winged helix-like DNA-binding domain superfamily/Winged helix DNA-binding domain"/>
    <property type="match status" value="1"/>
</dbReference>
<evidence type="ECO:0000256" key="3">
    <source>
        <dbReference type="ARBA" id="ARBA00023163"/>
    </source>
</evidence>
<dbReference type="InterPro" id="IPR051011">
    <property type="entry name" value="Metal_resp_trans_reg"/>
</dbReference>
<name>A0A1G9VWZ8_ALLAB</name>
<dbReference type="InterPro" id="IPR036388">
    <property type="entry name" value="WH-like_DNA-bd_sf"/>
</dbReference>
<evidence type="ECO:0000256" key="2">
    <source>
        <dbReference type="ARBA" id="ARBA00023125"/>
    </source>
</evidence>
<sequence>MLRIRFGPDDLPRIRFLVSPLVETLLSVRVLAQAGGGAEFGRWRRRLAELTRSDSLTLLDLVPQDQPLSTALVTALGERTSFDRELQDLATHCEQPLHRHLRTIDPRSVSAPSWMWHSGGRSGTRILLTVLRRYHETCLQPDWAKLRAHLEADLADRSTVLLANGTERLLSGLHPTIRWRAPVLELAAPQRSEVDLAGRGLVLAPSAFLPEGPQLMRDLSGQPILAYPTKARFSPDVPWSEDPLRSLVGQTRAAILRGLGQGGSTTQIAQRVGVSLSRVSEHLTVLRHCGLIATARQGRSMWHAPTALAQQLLSTTTTPAVSRRTPTPGQAPALAIAAD</sequence>
<dbReference type="SUPFAM" id="SSF46785">
    <property type="entry name" value="Winged helix' DNA-binding domain"/>
    <property type="match status" value="1"/>
</dbReference>
<keyword evidence="1" id="KW-0805">Transcription regulation</keyword>
<accession>A0A1G9VWZ8</accession>
<dbReference type="AlphaFoldDB" id="A0A1G9VWZ8"/>
<dbReference type="CDD" id="cd00090">
    <property type="entry name" value="HTH_ARSR"/>
    <property type="match status" value="1"/>
</dbReference>
<protein>
    <submittedName>
        <fullName evidence="6">Helix-turn-helix domain-containing protein</fullName>
    </submittedName>
</protein>
<keyword evidence="2" id="KW-0238">DNA-binding</keyword>
<dbReference type="SMART" id="SM00418">
    <property type="entry name" value="HTH_ARSR"/>
    <property type="match status" value="1"/>
</dbReference>
<dbReference type="Proteomes" id="UP000183376">
    <property type="component" value="Chromosome I"/>
</dbReference>
<dbReference type="EMBL" id="LT629701">
    <property type="protein sequence ID" value="SDM76740.1"/>
    <property type="molecule type" value="Genomic_DNA"/>
</dbReference>
<dbReference type="PANTHER" id="PTHR43132:SF8">
    <property type="entry name" value="HTH-TYPE TRANSCRIPTIONAL REGULATOR KMTR"/>
    <property type="match status" value="1"/>
</dbReference>
<evidence type="ECO:0000313" key="6">
    <source>
        <dbReference type="EMBL" id="SDM76740.1"/>
    </source>
</evidence>
<dbReference type="GO" id="GO:0003700">
    <property type="term" value="F:DNA-binding transcription factor activity"/>
    <property type="evidence" value="ECO:0007669"/>
    <property type="project" value="InterPro"/>
</dbReference>
<feature type="domain" description="HTH arsR-type" evidence="5">
    <location>
        <begin position="242"/>
        <end position="314"/>
    </location>
</feature>
<dbReference type="InterPro" id="IPR011991">
    <property type="entry name" value="ArsR-like_HTH"/>
</dbReference>
<proteinExistence type="predicted"/>
<evidence type="ECO:0000313" key="7">
    <source>
        <dbReference type="Proteomes" id="UP000183376"/>
    </source>
</evidence>
<dbReference type="Pfam" id="PF12840">
    <property type="entry name" value="HTH_20"/>
    <property type="match status" value="1"/>
</dbReference>